<protein>
    <submittedName>
        <fullName evidence="1">Uncharacterized protein</fullName>
    </submittedName>
</protein>
<comment type="caution">
    <text evidence="1">The sequence shown here is derived from an EMBL/GenBank/DDBJ whole genome shotgun (WGS) entry which is preliminary data.</text>
</comment>
<dbReference type="EMBL" id="ASHM01100846">
    <property type="protein sequence ID" value="PNX67032.1"/>
    <property type="molecule type" value="Genomic_DNA"/>
</dbReference>
<feature type="non-terminal residue" evidence="1">
    <location>
        <position position="1"/>
    </location>
</feature>
<gene>
    <name evidence="1" type="ORF">L195_g055409</name>
</gene>
<evidence type="ECO:0000313" key="2">
    <source>
        <dbReference type="Proteomes" id="UP000236291"/>
    </source>
</evidence>
<sequence length="35" mass="3762">SFRPCCGGGVVKRIDALVAERGGDDDRGEVKMVIR</sequence>
<name>A0A2K3KL89_TRIPR</name>
<reference evidence="1 2" key="1">
    <citation type="journal article" date="2014" name="Am. J. Bot.">
        <title>Genome assembly and annotation for red clover (Trifolium pratense; Fabaceae).</title>
        <authorList>
            <person name="Istvanek J."/>
            <person name="Jaros M."/>
            <person name="Krenek A."/>
            <person name="Repkova J."/>
        </authorList>
    </citation>
    <scope>NUCLEOTIDE SEQUENCE [LARGE SCALE GENOMIC DNA]</scope>
    <source>
        <strain evidence="2">cv. Tatra</strain>
        <tissue evidence="1">Young leaves</tissue>
    </source>
</reference>
<accession>A0A2K3KL89</accession>
<proteinExistence type="predicted"/>
<organism evidence="1 2">
    <name type="scientific">Trifolium pratense</name>
    <name type="common">Red clover</name>
    <dbReference type="NCBI Taxonomy" id="57577"/>
    <lineage>
        <taxon>Eukaryota</taxon>
        <taxon>Viridiplantae</taxon>
        <taxon>Streptophyta</taxon>
        <taxon>Embryophyta</taxon>
        <taxon>Tracheophyta</taxon>
        <taxon>Spermatophyta</taxon>
        <taxon>Magnoliopsida</taxon>
        <taxon>eudicotyledons</taxon>
        <taxon>Gunneridae</taxon>
        <taxon>Pentapetalae</taxon>
        <taxon>rosids</taxon>
        <taxon>fabids</taxon>
        <taxon>Fabales</taxon>
        <taxon>Fabaceae</taxon>
        <taxon>Papilionoideae</taxon>
        <taxon>50 kb inversion clade</taxon>
        <taxon>NPAAA clade</taxon>
        <taxon>Hologalegina</taxon>
        <taxon>IRL clade</taxon>
        <taxon>Trifolieae</taxon>
        <taxon>Trifolium</taxon>
    </lineage>
</organism>
<evidence type="ECO:0000313" key="1">
    <source>
        <dbReference type="EMBL" id="PNX67032.1"/>
    </source>
</evidence>
<dbReference type="Proteomes" id="UP000236291">
    <property type="component" value="Unassembled WGS sequence"/>
</dbReference>
<reference evidence="1 2" key="2">
    <citation type="journal article" date="2017" name="Front. Plant Sci.">
        <title>Gene Classification and Mining of Molecular Markers Useful in Red Clover (Trifolium pratense) Breeding.</title>
        <authorList>
            <person name="Istvanek J."/>
            <person name="Dluhosova J."/>
            <person name="Dluhos P."/>
            <person name="Patkova L."/>
            <person name="Nedelnik J."/>
            <person name="Repkova J."/>
        </authorList>
    </citation>
    <scope>NUCLEOTIDE SEQUENCE [LARGE SCALE GENOMIC DNA]</scope>
    <source>
        <strain evidence="2">cv. Tatra</strain>
        <tissue evidence="1">Young leaves</tissue>
    </source>
</reference>
<dbReference type="AlphaFoldDB" id="A0A2K3KL89"/>